<comment type="caution">
    <text evidence="11">The sequence shown here is derived from an EMBL/GenBank/DDBJ whole genome shotgun (WGS) entry which is preliminary data.</text>
</comment>
<feature type="transmembrane region" description="Helical" evidence="9">
    <location>
        <begin position="217"/>
        <end position="236"/>
    </location>
</feature>
<keyword evidence="12" id="KW-1185">Reference proteome</keyword>
<dbReference type="PANTHER" id="PTHR38686:SF1">
    <property type="entry name" value="APOLIPOPROTEIN N-ACYLTRANSFERASE"/>
    <property type="match status" value="1"/>
</dbReference>
<keyword evidence="6 9" id="KW-1133">Transmembrane helix</keyword>
<dbReference type="InterPro" id="IPR004563">
    <property type="entry name" value="Apolipo_AcylTrfase"/>
</dbReference>
<dbReference type="RefSeq" id="WP_189041430.1">
    <property type="nucleotide sequence ID" value="NZ_BMJQ01000001.1"/>
</dbReference>
<dbReference type="PANTHER" id="PTHR38686">
    <property type="entry name" value="APOLIPOPROTEIN N-ACYLTRANSFERASE"/>
    <property type="match status" value="1"/>
</dbReference>
<feature type="transmembrane region" description="Helical" evidence="9">
    <location>
        <begin position="30"/>
        <end position="47"/>
    </location>
</feature>
<evidence type="ECO:0000313" key="12">
    <source>
        <dbReference type="Proteomes" id="UP000646365"/>
    </source>
</evidence>
<dbReference type="InterPro" id="IPR045378">
    <property type="entry name" value="LNT_N"/>
</dbReference>
<dbReference type="GO" id="GO:0016410">
    <property type="term" value="F:N-acyltransferase activity"/>
    <property type="evidence" value="ECO:0007669"/>
    <property type="project" value="UniProtKB-UniRule"/>
</dbReference>
<feature type="transmembrane region" description="Helical" evidence="9">
    <location>
        <begin position="77"/>
        <end position="95"/>
    </location>
</feature>
<dbReference type="AlphaFoldDB" id="A0A8J2YPD4"/>
<evidence type="ECO:0000313" key="11">
    <source>
        <dbReference type="EMBL" id="GGE99665.1"/>
    </source>
</evidence>
<comment type="subcellular location">
    <subcellularLocation>
        <location evidence="1 9">Cell membrane</location>
        <topology evidence="1 9">Multi-pass membrane protein</topology>
    </subcellularLocation>
</comment>
<evidence type="ECO:0000256" key="8">
    <source>
        <dbReference type="ARBA" id="ARBA00023315"/>
    </source>
</evidence>
<keyword evidence="4 9" id="KW-0808">Transferase</keyword>
<dbReference type="EMBL" id="BMJQ01000001">
    <property type="protein sequence ID" value="GGE99665.1"/>
    <property type="molecule type" value="Genomic_DNA"/>
</dbReference>
<evidence type="ECO:0000256" key="5">
    <source>
        <dbReference type="ARBA" id="ARBA00022692"/>
    </source>
</evidence>
<evidence type="ECO:0000256" key="9">
    <source>
        <dbReference type="HAMAP-Rule" id="MF_01148"/>
    </source>
</evidence>
<feature type="transmembrane region" description="Helical" evidence="9">
    <location>
        <begin position="107"/>
        <end position="128"/>
    </location>
</feature>
<keyword evidence="7 9" id="KW-0472">Membrane</keyword>
<feature type="transmembrane region" description="Helical" evidence="9">
    <location>
        <begin position="53"/>
        <end position="70"/>
    </location>
</feature>
<dbReference type="GO" id="GO:0042158">
    <property type="term" value="P:lipoprotein biosynthetic process"/>
    <property type="evidence" value="ECO:0007669"/>
    <property type="project" value="UniProtKB-UniRule"/>
</dbReference>
<comment type="function">
    <text evidence="9">Catalyzes the phospholipid dependent N-acylation of the N-terminal cysteine of apolipoprotein, the last step in lipoprotein maturation.</text>
</comment>
<feature type="domain" description="CN hydrolase" evidence="10">
    <location>
        <begin position="249"/>
        <end position="497"/>
    </location>
</feature>
<evidence type="ECO:0000256" key="1">
    <source>
        <dbReference type="ARBA" id="ARBA00004651"/>
    </source>
</evidence>
<gene>
    <name evidence="9 11" type="primary">lnt</name>
    <name evidence="11" type="ORF">GCM10011611_01590</name>
</gene>
<dbReference type="HAMAP" id="MF_01148">
    <property type="entry name" value="Lnt"/>
    <property type="match status" value="1"/>
</dbReference>
<evidence type="ECO:0000256" key="4">
    <source>
        <dbReference type="ARBA" id="ARBA00022679"/>
    </source>
</evidence>
<dbReference type="Proteomes" id="UP000646365">
    <property type="component" value="Unassembled WGS sequence"/>
</dbReference>
<evidence type="ECO:0000256" key="6">
    <source>
        <dbReference type="ARBA" id="ARBA00022989"/>
    </source>
</evidence>
<dbReference type="InterPro" id="IPR003010">
    <property type="entry name" value="C-N_Hydrolase"/>
</dbReference>
<dbReference type="Pfam" id="PF00795">
    <property type="entry name" value="CN_hydrolase"/>
    <property type="match status" value="1"/>
</dbReference>
<reference evidence="11" key="2">
    <citation type="submission" date="2020-09" db="EMBL/GenBank/DDBJ databases">
        <authorList>
            <person name="Sun Q."/>
            <person name="Zhou Y."/>
        </authorList>
    </citation>
    <scope>NUCLEOTIDE SEQUENCE</scope>
    <source>
        <strain evidence="11">CGMCC 1.15725</strain>
    </source>
</reference>
<sequence length="531" mass="56048">MTSEQVQARAGGVFGAPLPQLARRMALASGWRRAGIALALGLLAAGAMPPFNLVPLLFIAFPGLVWLIDGRLGWRGAFADGFLWGLGFYVPSLYWTTEAMFVDIAQFWWMVPFALLGLPALLAVYNGAATALAHRVARPGVARILALAAAWGLAEWLRGHMLTGFPWVLIGYTWSGDALPLLAGLQWVSVIGIYGVSVATVLVAALPARLGAPDRSALAPLLGLAGLAAALGWGGLRLAGGPDPLMAGVTLRLVQPAFQQTAVSTRELEVARIQRLLAMAQSPGADKVTAQIWPEGSVGTFINLDTRVRQAIGAVAPANGLVITGTLRGEVDGQGNITQAWNNISAIDPSGTIVGSYDKFHLVPFGEYVPFHKYLQFNQIVARRFDFSTGPGPVTIPAGPLPPAGPIICYEAIFPHDVIDEAHRPGWILNVTNDAWFGTSTGPHQHFAIARTRAVEEGLPLVRAANTGISGVVDAHGRVLASLGLGRSGVLDVPLPAALPEATPYGRWGDDAFFVLIVVLGGAAVGVARRR</sequence>
<dbReference type="InterPro" id="IPR036526">
    <property type="entry name" value="C-N_Hydrolase_sf"/>
</dbReference>
<evidence type="ECO:0000256" key="2">
    <source>
        <dbReference type="ARBA" id="ARBA00010065"/>
    </source>
</evidence>
<keyword evidence="3 9" id="KW-1003">Cell membrane</keyword>
<name>A0A8J2YPD4_9PROT</name>
<dbReference type="UniPathway" id="UPA00666"/>
<feature type="transmembrane region" description="Helical" evidence="9">
    <location>
        <begin position="178"/>
        <end position="205"/>
    </location>
</feature>
<feature type="transmembrane region" description="Helical" evidence="9">
    <location>
        <begin position="512"/>
        <end position="528"/>
    </location>
</feature>
<keyword evidence="5 9" id="KW-0812">Transmembrane</keyword>
<proteinExistence type="inferred from homology"/>
<evidence type="ECO:0000256" key="3">
    <source>
        <dbReference type="ARBA" id="ARBA00022475"/>
    </source>
</evidence>
<comment type="pathway">
    <text evidence="9">Protein modification; lipoprotein biosynthesis (N-acyl transfer).</text>
</comment>
<keyword evidence="8 9" id="KW-0012">Acyltransferase</keyword>
<evidence type="ECO:0000259" key="10">
    <source>
        <dbReference type="PROSITE" id="PS50263"/>
    </source>
</evidence>
<accession>A0A8J2YPD4</accession>
<comment type="similarity">
    <text evidence="2 9">Belongs to the CN hydrolase family. Apolipoprotein N-acyltransferase subfamily.</text>
</comment>
<comment type="catalytic activity">
    <reaction evidence="9">
        <text>N-terminal S-1,2-diacyl-sn-glyceryl-L-cysteinyl-[lipoprotein] + a glycerophospholipid = N-acyl-S-1,2-diacyl-sn-glyceryl-L-cysteinyl-[lipoprotein] + a 2-acyl-sn-glycero-3-phospholipid + H(+)</text>
        <dbReference type="Rhea" id="RHEA:48228"/>
        <dbReference type="Rhea" id="RHEA-COMP:14681"/>
        <dbReference type="Rhea" id="RHEA-COMP:14684"/>
        <dbReference type="ChEBI" id="CHEBI:15378"/>
        <dbReference type="ChEBI" id="CHEBI:136912"/>
        <dbReference type="ChEBI" id="CHEBI:140656"/>
        <dbReference type="ChEBI" id="CHEBI:140657"/>
        <dbReference type="ChEBI" id="CHEBI:140660"/>
        <dbReference type="EC" id="2.3.1.269"/>
    </reaction>
</comment>
<organism evidence="11 12">
    <name type="scientific">Aliidongia dinghuensis</name>
    <dbReference type="NCBI Taxonomy" id="1867774"/>
    <lineage>
        <taxon>Bacteria</taxon>
        <taxon>Pseudomonadati</taxon>
        <taxon>Pseudomonadota</taxon>
        <taxon>Alphaproteobacteria</taxon>
        <taxon>Rhodospirillales</taxon>
        <taxon>Dongiaceae</taxon>
        <taxon>Aliidongia</taxon>
    </lineage>
</organism>
<evidence type="ECO:0000256" key="7">
    <source>
        <dbReference type="ARBA" id="ARBA00023136"/>
    </source>
</evidence>
<dbReference type="Pfam" id="PF20154">
    <property type="entry name" value="LNT_N"/>
    <property type="match status" value="1"/>
</dbReference>
<dbReference type="EC" id="2.3.1.269" evidence="9"/>
<dbReference type="CDD" id="cd07571">
    <property type="entry name" value="ALP_N-acyl_transferase"/>
    <property type="match status" value="1"/>
</dbReference>
<dbReference type="Gene3D" id="3.60.110.10">
    <property type="entry name" value="Carbon-nitrogen hydrolase"/>
    <property type="match status" value="1"/>
</dbReference>
<feature type="transmembrane region" description="Helical" evidence="9">
    <location>
        <begin position="140"/>
        <end position="158"/>
    </location>
</feature>
<reference evidence="11" key="1">
    <citation type="journal article" date="2014" name="Int. J. Syst. Evol. Microbiol.">
        <title>Complete genome sequence of Corynebacterium casei LMG S-19264T (=DSM 44701T), isolated from a smear-ripened cheese.</title>
        <authorList>
            <consortium name="US DOE Joint Genome Institute (JGI-PGF)"/>
            <person name="Walter F."/>
            <person name="Albersmeier A."/>
            <person name="Kalinowski J."/>
            <person name="Ruckert C."/>
        </authorList>
    </citation>
    <scope>NUCLEOTIDE SEQUENCE</scope>
    <source>
        <strain evidence="11">CGMCC 1.15725</strain>
    </source>
</reference>
<dbReference type="GO" id="GO:0005886">
    <property type="term" value="C:plasma membrane"/>
    <property type="evidence" value="ECO:0007669"/>
    <property type="project" value="UniProtKB-SubCell"/>
</dbReference>
<protein>
    <recommendedName>
        <fullName evidence="9">Apolipoprotein N-acyltransferase</fullName>
        <shortName evidence="9">ALP N-acyltransferase</shortName>
        <ecNumber evidence="9">2.3.1.269</ecNumber>
    </recommendedName>
</protein>
<dbReference type="NCBIfam" id="TIGR00546">
    <property type="entry name" value="lnt"/>
    <property type="match status" value="1"/>
</dbReference>
<dbReference type="SUPFAM" id="SSF56317">
    <property type="entry name" value="Carbon-nitrogen hydrolase"/>
    <property type="match status" value="1"/>
</dbReference>
<dbReference type="PROSITE" id="PS50263">
    <property type="entry name" value="CN_HYDROLASE"/>
    <property type="match status" value="1"/>
</dbReference>